<protein>
    <submittedName>
        <fullName evidence="1">Uncharacterized protein</fullName>
    </submittedName>
</protein>
<organism evidence="1 2">
    <name type="scientific">Neolewinella agarilytica</name>
    <dbReference type="NCBI Taxonomy" id="478744"/>
    <lineage>
        <taxon>Bacteria</taxon>
        <taxon>Pseudomonadati</taxon>
        <taxon>Bacteroidota</taxon>
        <taxon>Saprospiria</taxon>
        <taxon>Saprospirales</taxon>
        <taxon>Lewinellaceae</taxon>
        <taxon>Neolewinella</taxon>
    </lineage>
</organism>
<dbReference type="InParanoid" id="A0A1H9HG51"/>
<evidence type="ECO:0000313" key="2">
    <source>
        <dbReference type="Proteomes" id="UP000199021"/>
    </source>
</evidence>
<dbReference type="AlphaFoldDB" id="A0A1H9HG51"/>
<reference evidence="2" key="1">
    <citation type="submission" date="2016-10" db="EMBL/GenBank/DDBJ databases">
        <authorList>
            <person name="Varghese N."/>
            <person name="Submissions S."/>
        </authorList>
    </citation>
    <scope>NUCLEOTIDE SEQUENCE [LARGE SCALE GENOMIC DNA]</scope>
    <source>
        <strain evidence="2">DSM 24740</strain>
    </source>
</reference>
<evidence type="ECO:0000313" key="1">
    <source>
        <dbReference type="EMBL" id="SEQ61305.1"/>
    </source>
</evidence>
<dbReference type="EMBL" id="FOFB01000012">
    <property type="protein sequence ID" value="SEQ61305.1"/>
    <property type="molecule type" value="Genomic_DNA"/>
</dbReference>
<dbReference type="RefSeq" id="WP_090168932.1">
    <property type="nucleotide sequence ID" value="NZ_FOFB01000012.1"/>
</dbReference>
<proteinExistence type="predicted"/>
<keyword evidence="2" id="KW-1185">Reference proteome</keyword>
<name>A0A1H9HG51_9BACT</name>
<dbReference type="Proteomes" id="UP000199021">
    <property type="component" value="Unassembled WGS sequence"/>
</dbReference>
<gene>
    <name evidence="1" type="ORF">SAMN05444359_112148</name>
</gene>
<sequence>MEYWGKMENVTEEAAALQVKIYAGFPGSKRMEIAASFFNFGVLGTREWIKEQNPSFSELEVTLEFVRMSYEAGEIEDWHWEHFQSIMAGKIRRDSLRGCLAAVSGDDEG</sequence>
<accession>A0A1H9HG51</accession>